<evidence type="ECO:0000313" key="4">
    <source>
        <dbReference type="Proteomes" id="UP000236724"/>
    </source>
</evidence>
<protein>
    <submittedName>
        <fullName evidence="3">ABC transporter substrate binding protein</fullName>
    </submittedName>
</protein>
<keyword evidence="4" id="KW-1185">Reference proteome</keyword>
<accession>A0A1H6FF56</accession>
<keyword evidence="1" id="KW-1133">Transmembrane helix</keyword>
<dbReference type="PANTHER" id="PTHR35271:SF1">
    <property type="entry name" value="ABC TRANSPORTER, SUBSTRATE-BINDING LIPOPROTEIN"/>
    <property type="match status" value="1"/>
</dbReference>
<dbReference type="Proteomes" id="UP000236724">
    <property type="component" value="Unassembled WGS sequence"/>
</dbReference>
<proteinExistence type="predicted"/>
<dbReference type="EMBL" id="FMSV02000537">
    <property type="protein sequence ID" value="SEH07675.1"/>
    <property type="molecule type" value="Genomic_DNA"/>
</dbReference>
<dbReference type="InterPro" id="IPR007487">
    <property type="entry name" value="ABC_transpt-TYRBP-like"/>
</dbReference>
<keyword evidence="1" id="KW-0812">Transmembrane</keyword>
<dbReference type="Gene3D" id="3.40.50.2300">
    <property type="match status" value="2"/>
</dbReference>
<dbReference type="AlphaFoldDB" id="A0A1H6FF56"/>
<organism evidence="3 4">
    <name type="scientific">Candidatus Venteria ishoeyi</name>
    <dbReference type="NCBI Taxonomy" id="1899563"/>
    <lineage>
        <taxon>Bacteria</taxon>
        <taxon>Pseudomonadati</taxon>
        <taxon>Pseudomonadota</taxon>
        <taxon>Gammaproteobacteria</taxon>
        <taxon>Thiotrichales</taxon>
        <taxon>Thiotrichaceae</taxon>
        <taxon>Venteria</taxon>
    </lineage>
</organism>
<evidence type="ECO:0000313" key="2">
    <source>
        <dbReference type="EMBL" id="SEH06010.1"/>
    </source>
</evidence>
<dbReference type="Pfam" id="PF04392">
    <property type="entry name" value="ABC_sub_bind"/>
    <property type="match status" value="1"/>
</dbReference>
<dbReference type="RefSeq" id="WP_103919848.1">
    <property type="nucleotide sequence ID" value="NZ_FMSV02000418.1"/>
</dbReference>
<keyword evidence="1" id="KW-0472">Membrane</keyword>
<sequence length="353" mass="40313">MEHQKIFTLSRILSLILLALLMVTAITFNINKPRIMILHSYHPDYAWTRDVNVGLNRIAKTWNNYSLIWHHMDTKKHNDPEWLTKAGLVARRAIDKWEPHVLIAVDDYAQKLAAKFYVDDPSISIVFAGVNGSIEPYGYVGAKNVTGILERRQLGALKETLLSLKKVGEVDTLESRKNLRLFYLMDPSVSVQRNQKAIEEYAWKPLQYAGSKVAENYEQWQQIIQELEGQVDYVVLANYRKLPRSSTDKTFVPSKEVMSWTEQNAIMPVIGLNVFNVEDGAMLSVGVSPYEQGEVAAKMAEKIINKKIQANQIPVESSQQFIIAMRESDVNKRQLIVPSIYEAFSRATATYYD</sequence>
<gene>
    <name evidence="2" type="ORF">MBHS_01865</name>
    <name evidence="3" type="ORF">MBHS_03559</name>
</gene>
<name>A0A1H6FF56_9GAMM</name>
<dbReference type="PANTHER" id="PTHR35271">
    <property type="entry name" value="ABC TRANSPORTER, SUBSTRATE-BINDING LIPOPROTEIN-RELATED"/>
    <property type="match status" value="1"/>
</dbReference>
<feature type="transmembrane region" description="Helical" evidence="1">
    <location>
        <begin position="12"/>
        <end position="30"/>
    </location>
</feature>
<evidence type="ECO:0000256" key="1">
    <source>
        <dbReference type="SAM" id="Phobius"/>
    </source>
</evidence>
<evidence type="ECO:0000313" key="3">
    <source>
        <dbReference type="EMBL" id="SEH07675.1"/>
    </source>
</evidence>
<reference evidence="3 4" key="1">
    <citation type="submission" date="2016-10" db="EMBL/GenBank/DDBJ databases">
        <authorList>
            <person name="de Groot N.N."/>
        </authorList>
    </citation>
    <scope>NUCLEOTIDE SEQUENCE [LARGE SCALE GENOMIC DNA]</scope>
    <source>
        <strain evidence="3">MBHS1</strain>
    </source>
</reference>
<dbReference type="OrthoDB" id="9812260at2"/>
<dbReference type="EMBL" id="FMSV02000418">
    <property type="protein sequence ID" value="SEH06010.1"/>
    <property type="molecule type" value="Genomic_DNA"/>
</dbReference>